<protein>
    <submittedName>
        <fullName evidence="1">Uncharacterized protein</fullName>
    </submittedName>
</protein>
<evidence type="ECO:0000313" key="1">
    <source>
        <dbReference type="EMBL" id="KAJ8644864.1"/>
    </source>
</evidence>
<keyword evidence="2" id="KW-1185">Reference proteome</keyword>
<sequence length="119" mass="14235">MRILRWLTMTKFADKSYPPLTTPSLDHPYISRLCLNISQLSYGVSFLINIELIHWIYSRCHCRWSNFFKRKVMPTKLRSRWFGWSQKDVYIECNHTCTCHSQHELSRIRMSGATFEAKS</sequence>
<evidence type="ECO:0000313" key="2">
    <source>
        <dbReference type="Proteomes" id="UP001234297"/>
    </source>
</evidence>
<accession>A0ACC2MHQ2</accession>
<gene>
    <name evidence="1" type="ORF">MRB53_006612</name>
</gene>
<reference evidence="1 2" key="1">
    <citation type="journal article" date="2022" name="Hortic Res">
        <title>A haplotype resolved chromosomal level avocado genome allows analysis of novel avocado genes.</title>
        <authorList>
            <person name="Nath O."/>
            <person name="Fletcher S.J."/>
            <person name="Hayward A."/>
            <person name="Shaw L.M."/>
            <person name="Masouleh A.K."/>
            <person name="Furtado A."/>
            <person name="Henry R.J."/>
            <person name="Mitter N."/>
        </authorList>
    </citation>
    <scope>NUCLEOTIDE SEQUENCE [LARGE SCALE GENOMIC DNA]</scope>
    <source>
        <strain evidence="2">cv. Hass</strain>
    </source>
</reference>
<name>A0ACC2MHQ2_PERAE</name>
<dbReference type="Proteomes" id="UP001234297">
    <property type="component" value="Chromosome 2"/>
</dbReference>
<dbReference type="EMBL" id="CM056810">
    <property type="protein sequence ID" value="KAJ8644864.1"/>
    <property type="molecule type" value="Genomic_DNA"/>
</dbReference>
<comment type="caution">
    <text evidence="1">The sequence shown here is derived from an EMBL/GenBank/DDBJ whole genome shotgun (WGS) entry which is preliminary data.</text>
</comment>
<proteinExistence type="predicted"/>
<organism evidence="1 2">
    <name type="scientific">Persea americana</name>
    <name type="common">Avocado</name>
    <dbReference type="NCBI Taxonomy" id="3435"/>
    <lineage>
        <taxon>Eukaryota</taxon>
        <taxon>Viridiplantae</taxon>
        <taxon>Streptophyta</taxon>
        <taxon>Embryophyta</taxon>
        <taxon>Tracheophyta</taxon>
        <taxon>Spermatophyta</taxon>
        <taxon>Magnoliopsida</taxon>
        <taxon>Magnoliidae</taxon>
        <taxon>Laurales</taxon>
        <taxon>Lauraceae</taxon>
        <taxon>Persea</taxon>
    </lineage>
</organism>